<dbReference type="SUPFAM" id="SSF54427">
    <property type="entry name" value="NTF2-like"/>
    <property type="match status" value="1"/>
</dbReference>
<proteinExistence type="predicted"/>
<sequence>MSSHTSGAYAPSPHQAVAYLVATYAELVDTGDFAGLGRLLADARFTGSGGTVTGAAAIEQMFRATLVLYPDGTPRTHHVVSNLIVDADEQAGTATSRSYVTVFQAVEGLPLQAVAAGRYHDRFARRDGAWRFTGRTVRIHLVGDTSHHLR</sequence>
<accession>A0ABU6C9Y6</accession>
<gene>
    <name evidence="2" type="ORF">OKJ48_14865</name>
</gene>
<organism evidence="2 3">
    <name type="scientific">Streptomyces kunmingensis</name>
    <dbReference type="NCBI Taxonomy" id="68225"/>
    <lineage>
        <taxon>Bacteria</taxon>
        <taxon>Bacillati</taxon>
        <taxon>Actinomycetota</taxon>
        <taxon>Actinomycetes</taxon>
        <taxon>Kitasatosporales</taxon>
        <taxon>Streptomycetaceae</taxon>
        <taxon>Streptomyces</taxon>
    </lineage>
</organism>
<dbReference type="Proteomes" id="UP001352223">
    <property type="component" value="Unassembled WGS sequence"/>
</dbReference>
<dbReference type="EMBL" id="JAOZYB010000101">
    <property type="protein sequence ID" value="MEB3961518.1"/>
    <property type="molecule type" value="Genomic_DNA"/>
</dbReference>
<feature type="domain" description="SnoaL-like" evidence="1">
    <location>
        <begin position="15"/>
        <end position="136"/>
    </location>
</feature>
<dbReference type="InterPro" id="IPR037401">
    <property type="entry name" value="SnoaL-like"/>
</dbReference>
<name>A0ABU6C9Y6_9ACTN</name>
<protein>
    <submittedName>
        <fullName evidence="2">Nuclear transport factor 2 family protein</fullName>
    </submittedName>
</protein>
<evidence type="ECO:0000313" key="2">
    <source>
        <dbReference type="EMBL" id="MEB3961518.1"/>
    </source>
</evidence>
<dbReference type="RefSeq" id="WP_324768920.1">
    <property type="nucleotide sequence ID" value="NZ_JAOZYB010000101.1"/>
</dbReference>
<dbReference type="CDD" id="cd00531">
    <property type="entry name" value="NTF2_like"/>
    <property type="match status" value="1"/>
</dbReference>
<evidence type="ECO:0000313" key="3">
    <source>
        <dbReference type="Proteomes" id="UP001352223"/>
    </source>
</evidence>
<dbReference type="Pfam" id="PF13577">
    <property type="entry name" value="SnoaL_4"/>
    <property type="match status" value="1"/>
</dbReference>
<reference evidence="2 3" key="1">
    <citation type="submission" date="2022-10" db="EMBL/GenBank/DDBJ databases">
        <authorList>
            <person name="Xie J."/>
            <person name="Shen N."/>
        </authorList>
    </citation>
    <scope>NUCLEOTIDE SEQUENCE [LARGE SCALE GENOMIC DNA]</scope>
    <source>
        <strain evidence="2 3">DSM 41681</strain>
    </source>
</reference>
<comment type="caution">
    <text evidence="2">The sequence shown here is derived from an EMBL/GenBank/DDBJ whole genome shotgun (WGS) entry which is preliminary data.</text>
</comment>
<dbReference type="InterPro" id="IPR032710">
    <property type="entry name" value="NTF2-like_dom_sf"/>
</dbReference>
<dbReference type="Gene3D" id="3.10.450.50">
    <property type="match status" value="1"/>
</dbReference>
<keyword evidence="3" id="KW-1185">Reference proteome</keyword>
<evidence type="ECO:0000259" key="1">
    <source>
        <dbReference type="Pfam" id="PF13577"/>
    </source>
</evidence>